<keyword evidence="2" id="KW-1185">Reference proteome</keyword>
<name>A0A914RQ41_PAREQ</name>
<dbReference type="AlphaFoldDB" id="A0A914RQ41"/>
<dbReference type="WBParaSite" id="PEQ_0000861501-mRNA-1">
    <property type="protein sequence ID" value="PEQ_0000861501-mRNA-1"/>
    <property type="gene ID" value="PEQ_0000861501"/>
</dbReference>
<sequence length="58" mass="6808">MNDASMFYVNRVRNEHKNGDKMFYNLYRFWIELAASVIAFPLLVFTVEDSLGMDKELG</sequence>
<keyword evidence="1" id="KW-0812">Transmembrane</keyword>
<evidence type="ECO:0000256" key="1">
    <source>
        <dbReference type="SAM" id="Phobius"/>
    </source>
</evidence>
<protein>
    <submittedName>
        <fullName evidence="3">Uncharacterized protein</fullName>
    </submittedName>
</protein>
<proteinExistence type="predicted"/>
<accession>A0A914RQ41</accession>
<feature type="transmembrane region" description="Helical" evidence="1">
    <location>
        <begin position="27"/>
        <end position="47"/>
    </location>
</feature>
<keyword evidence="1" id="KW-1133">Transmembrane helix</keyword>
<dbReference type="Proteomes" id="UP000887564">
    <property type="component" value="Unplaced"/>
</dbReference>
<evidence type="ECO:0000313" key="2">
    <source>
        <dbReference type="Proteomes" id="UP000887564"/>
    </source>
</evidence>
<keyword evidence="1" id="KW-0472">Membrane</keyword>
<organism evidence="2 3">
    <name type="scientific">Parascaris equorum</name>
    <name type="common">Equine roundworm</name>
    <dbReference type="NCBI Taxonomy" id="6256"/>
    <lineage>
        <taxon>Eukaryota</taxon>
        <taxon>Metazoa</taxon>
        <taxon>Ecdysozoa</taxon>
        <taxon>Nematoda</taxon>
        <taxon>Chromadorea</taxon>
        <taxon>Rhabditida</taxon>
        <taxon>Spirurina</taxon>
        <taxon>Ascaridomorpha</taxon>
        <taxon>Ascaridoidea</taxon>
        <taxon>Ascarididae</taxon>
        <taxon>Parascaris</taxon>
    </lineage>
</organism>
<evidence type="ECO:0000313" key="3">
    <source>
        <dbReference type="WBParaSite" id="PEQ_0000861501-mRNA-1"/>
    </source>
</evidence>
<reference evidence="3" key="1">
    <citation type="submission" date="2022-11" db="UniProtKB">
        <authorList>
            <consortium name="WormBaseParasite"/>
        </authorList>
    </citation>
    <scope>IDENTIFICATION</scope>
</reference>